<protein>
    <submittedName>
        <fullName evidence="1">Uncharacterized protein</fullName>
    </submittedName>
</protein>
<reference evidence="2" key="1">
    <citation type="journal article" date="2019" name="Int. J. Syst. Evol. Microbiol.">
        <title>The Global Catalogue of Microorganisms (GCM) 10K type strain sequencing project: providing services to taxonomists for standard genome sequencing and annotation.</title>
        <authorList>
            <consortium name="The Broad Institute Genomics Platform"/>
            <consortium name="The Broad Institute Genome Sequencing Center for Infectious Disease"/>
            <person name="Wu L."/>
            <person name="Ma J."/>
        </authorList>
    </citation>
    <scope>NUCLEOTIDE SEQUENCE [LARGE SCALE GENOMIC DNA]</scope>
    <source>
        <strain evidence="2">JCM 4147</strain>
    </source>
</reference>
<dbReference type="RefSeq" id="WP_344516540.1">
    <property type="nucleotide sequence ID" value="NZ_BAAATU010000040.1"/>
</dbReference>
<evidence type="ECO:0000313" key="1">
    <source>
        <dbReference type="EMBL" id="MFC5918283.1"/>
    </source>
</evidence>
<keyword evidence="2" id="KW-1185">Reference proteome</keyword>
<sequence length="76" mass="8303">MGRRQVFTAWARAVAEISAELEFLARRLRGWTLLRSIRTGESCGSEEVTTGPDEVQRKAVEALSSPAVLTLLAETG</sequence>
<gene>
    <name evidence="1" type="ORF">ACFP1B_33350</name>
</gene>
<comment type="caution">
    <text evidence="1">The sequence shown here is derived from an EMBL/GenBank/DDBJ whole genome shotgun (WGS) entry which is preliminary data.</text>
</comment>
<organism evidence="1 2">
    <name type="scientific">Streptomyces pulveraceus</name>
    <dbReference type="NCBI Taxonomy" id="68258"/>
    <lineage>
        <taxon>Bacteria</taxon>
        <taxon>Bacillati</taxon>
        <taxon>Actinomycetota</taxon>
        <taxon>Actinomycetes</taxon>
        <taxon>Kitasatosporales</taxon>
        <taxon>Streptomycetaceae</taxon>
        <taxon>Streptomyces</taxon>
    </lineage>
</organism>
<proteinExistence type="predicted"/>
<evidence type="ECO:0000313" key="2">
    <source>
        <dbReference type="Proteomes" id="UP001596200"/>
    </source>
</evidence>
<dbReference type="Proteomes" id="UP001596200">
    <property type="component" value="Unassembled WGS sequence"/>
</dbReference>
<dbReference type="EMBL" id="JBHSPU010000038">
    <property type="protein sequence ID" value="MFC5918283.1"/>
    <property type="molecule type" value="Genomic_DNA"/>
</dbReference>
<accession>A0ABW1GVZ2</accession>
<name>A0ABW1GVZ2_9ACTN</name>